<evidence type="ECO:0000313" key="2">
    <source>
        <dbReference type="EMBL" id="DAF44277.1"/>
    </source>
</evidence>
<dbReference type="SUPFAM" id="SSF55166">
    <property type="entry name" value="Hedgehog/DD-peptidase"/>
    <property type="match status" value="1"/>
</dbReference>
<dbReference type="EMBL" id="BK032511">
    <property type="protein sequence ID" value="DAF44277.1"/>
    <property type="molecule type" value="Genomic_DNA"/>
</dbReference>
<accession>A0A8S5RZT9</accession>
<proteinExistence type="predicted"/>
<dbReference type="InterPro" id="IPR013230">
    <property type="entry name" value="Peptidase_M15A_C"/>
</dbReference>
<protein>
    <submittedName>
        <fullName evidence="2">Peptidase</fullName>
    </submittedName>
</protein>
<dbReference type="InterPro" id="IPR009045">
    <property type="entry name" value="Zn_M74/Hedgehog-like"/>
</dbReference>
<dbReference type="Pfam" id="PF08291">
    <property type="entry name" value="Peptidase_M15_3"/>
    <property type="match status" value="1"/>
</dbReference>
<organism evidence="2">
    <name type="scientific">Podoviridae sp. ct8Lf7</name>
    <dbReference type="NCBI Taxonomy" id="2827723"/>
    <lineage>
        <taxon>Viruses</taxon>
        <taxon>Duplodnaviria</taxon>
        <taxon>Heunggongvirae</taxon>
        <taxon>Uroviricota</taxon>
        <taxon>Caudoviricetes</taxon>
    </lineage>
</organism>
<dbReference type="Gene3D" id="3.30.1380.10">
    <property type="match status" value="1"/>
</dbReference>
<sequence>MIDLVEHILDPLREAYGKPIIVTSGYRCKALNKAVGGASTS</sequence>
<reference evidence="2" key="1">
    <citation type="journal article" date="2021" name="Proc. Natl. Acad. Sci. U.S.A.">
        <title>A Catalog of Tens of Thousands of Viruses from Human Metagenomes Reveals Hidden Associations with Chronic Diseases.</title>
        <authorList>
            <person name="Tisza M.J."/>
            <person name="Buck C.B."/>
        </authorList>
    </citation>
    <scope>NUCLEOTIDE SEQUENCE</scope>
    <source>
        <strain evidence="2">Ct8Lf7</strain>
    </source>
</reference>
<name>A0A8S5RZT9_9CAUD</name>
<evidence type="ECO:0000259" key="1">
    <source>
        <dbReference type="Pfam" id="PF08291"/>
    </source>
</evidence>
<feature type="domain" description="Peptidase M15A C-terminal" evidence="1">
    <location>
        <begin position="8"/>
        <end position="41"/>
    </location>
</feature>